<dbReference type="InterPro" id="IPR051398">
    <property type="entry name" value="Polysacch_Deacetylase"/>
</dbReference>
<evidence type="ECO:0000259" key="4">
    <source>
        <dbReference type="Pfam" id="PF01522"/>
    </source>
</evidence>
<dbReference type="CDD" id="cd10970">
    <property type="entry name" value="CE4_DAC_u1_6s"/>
    <property type="match status" value="1"/>
</dbReference>
<protein>
    <submittedName>
        <fullName evidence="5">Polysaccharide deacetylase family protein</fullName>
    </submittedName>
</protein>
<comment type="caution">
    <text evidence="5">The sequence shown here is derived from an EMBL/GenBank/DDBJ whole genome shotgun (WGS) entry which is preliminary data.</text>
</comment>
<feature type="domain" description="NodB homology" evidence="4">
    <location>
        <begin position="208"/>
        <end position="325"/>
    </location>
</feature>
<evidence type="ECO:0000313" key="5">
    <source>
        <dbReference type="EMBL" id="MFC4247920.1"/>
    </source>
</evidence>
<accession>A0ABD5P1I8</accession>
<evidence type="ECO:0000256" key="1">
    <source>
        <dbReference type="ARBA" id="ARBA00004613"/>
    </source>
</evidence>
<dbReference type="GeneID" id="71855352"/>
<feature type="compositionally biased region" description="Acidic residues" evidence="3">
    <location>
        <begin position="29"/>
        <end position="59"/>
    </location>
</feature>
<dbReference type="Proteomes" id="UP001595821">
    <property type="component" value="Unassembled WGS sequence"/>
</dbReference>
<feature type="region of interest" description="Disordered" evidence="3">
    <location>
        <begin position="22"/>
        <end position="63"/>
    </location>
</feature>
<dbReference type="PANTHER" id="PTHR34216">
    <property type="match status" value="1"/>
</dbReference>
<evidence type="ECO:0000256" key="3">
    <source>
        <dbReference type="SAM" id="MobiDB-lite"/>
    </source>
</evidence>
<name>A0ABD5P1I8_9EURY</name>
<sequence>MKRRTYLATASTTAAIAIAGCAGGIGTTDDTDDPDEPNESDGNETDGDGDDPSGDDDLPEMVGTFDDFEDLSAWEAVAGSLEADSERMSMGSQSAHLSMAESETQARIVRELSEPIDVEGVVPGLALSTDSSTNVVIQLQDAGGDFHQFLQYTYDGQPFVRQNFGHTEVTGDVDLNEITEIHITFSGGDDNESHLWVDDLHFVPGVEDGRVMVQFQGGFESDYTHAFPIMEEYDLTGATFVAPERIRITDEASGDRMTEDQLAELVDAGWSLGTVGARGLQLHRVDSDQVESDILDPLAWFEDKGYDDAQYFAFPGGRYDPEMYELVGENYDLGFAGRYMSQGWASNRLNITRISADAGQRNLNADQLVDILDWTAEHGGITTIVFYKMDQEDASALEAMASRLAEHRSAGDLELITPGEIANEYVP</sequence>
<dbReference type="InterPro" id="IPR011330">
    <property type="entry name" value="Glyco_hydro/deAcase_b/a-brl"/>
</dbReference>
<reference evidence="5 6" key="1">
    <citation type="journal article" date="2014" name="Int. J. Syst. Evol. Microbiol.">
        <title>Complete genome sequence of Corynebacterium casei LMG S-19264T (=DSM 44701T), isolated from a smear-ripened cheese.</title>
        <authorList>
            <consortium name="US DOE Joint Genome Institute (JGI-PGF)"/>
            <person name="Walter F."/>
            <person name="Albersmeier A."/>
            <person name="Kalinowski J."/>
            <person name="Ruckert C."/>
        </authorList>
    </citation>
    <scope>NUCLEOTIDE SEQUENCE [LARGE SCALE GENOMIC DNA]</scope>
    <source>
        <strain evidence="5 6">IBRC-M 10912</strain>
    </source>
</reference>
<proteinExistence type="predicted"/>
<dbReference type="SUPFAM" id="SSF88713">
    <property type="entry name" value="Glycoside hydrolase/deacetylase"/>
    <property type="match status" value="1"/>
</dbReference>
<dbReference type="GO" id="GO:0005576">
    <property type="term" value="C:extracellular region"/>
    <property type="evidence" value="ECO:0007669"/>
    <property type="project" value="UniProtKB-SubCell"/>
</dbReference>
<dbReference type="EMBL" id="JBHSDJ010000107">
    <property type="protein sequence ID" value="MFC4247920.1"/>
    <property type="molecule type" value="Genomic_DNA"/>
</dbReference>
<dbReference type="AlphaFoldDB" id="A0ABD5P1I8"/>
<dbReference type="Pfam" id="PF01522">
    <property type="entry name" value="Polysacc_deac_1"/>
    <property type="match status" value="1"/>
</dbReference>
<gene>
    <name evidence="5" type="ORF">ACFOZ7_13355</name>
</gene>
<dbReference type="PANTHER" id="PTHR34216:SF3">
    <property type="entry name" value="POLY-BETA-1,6-N-ACETYL-D-GLUCOSAMINE N-DEACETYLASE"/>
    <property type="match status" value="1"/>
</dbReference>
<dbReference type="PROSITE" id="PS51257">
    <property type="entry name" value="PROKAR_LIPOPROTEIN"/>
    <property type="match status" value="1"/>
</dbReference>
<evidence type="ECO:0000313" key="6">
    <source>
        <dbReference type="Proteomes" id="UP001595821"/>
    </source>
</evidence>
<dbReference type="RefSeq" id="WP_246969265.1">
    <property type="nucleotide sequence ID" value="NZ_CP095397.1"/>
</dbReference>
<keyword evidence="2" id="KW-0732">Signal</keyword>
<dbReference type="Gene3D" id="3.20.20.370">
    <property type="entry name" value="Glycoside hydrolase/deacetylase"/>
    <property type="match status" value="1"/>
</dbReference>
<evidence type="ECO:0000256" key="2">
    <source>
        <dbReference type="ARBA" id="ARBA00022729"/>
    </source>
</evidence>
<organism evidence="5 6">
    <name type="scientific">Natribaculum luteum</name>
    <dbReference type="NCBI Taxonomy" id="1586232"/>
    <lineage>
        <taxon>Archaea</taxon>
        <taxon>Methanobacteriati</taxon>
        <taxon>Methanobacteriota</taxon>
        <taxon>Stenosarchaea group</taxon>
        <taxon>Halobacteria</taxon>
        <taxon>Halobacteriales</taxon>
        <taxon>Natrialbaceae</taxon>
        <taxon>Natribaculum</taxon>
    </lineage>
</organism>
<dbReference type="InterPro" id="IPR002509">
    <property type="entry name" value="NODB_dom"/>
</dbReference>
<comment type="subcellular location">
    <subcellularLocation>
        <location evidence="1">Secreted</location>
    </subcellularLocation>
</comment>